<dbReference type="Pfam" id="PF18029">
    <property type="entry name" value="Glyoxalase_6"/>
    <property type="match status" value="1"/>
</dbReference>
<protein>
    <submittedName>
        <fullName evidence="3">VOC family protein</fullName>
    </submittedName>
</protein>
<dbReference type="Proteomes" id="UP001164020">
    <property type="component" value="Chromosome"/>
</dbReference>
<accession>A0ABY7BWX2</accession>
<dbReference type="InterPro" id="IPR029068">
    <property type="entry name" value="Glyas_Bleomycin-R_OHBP_Dase"/>
</dbReference>
<gene>
    <name evidence="3" type="ORF">OH818_23920</name>
</gene>
<name>A0ABY7BWX2_9HYPH</name>
<keyword evidence="4" id="KW-1185">Reference proteome</keyword>
<proteinExistence type="predicted"/>
<organism evidence="3 4">
    <name type="scientific">Jiella pelagia</name>
    <dbReference type="NCBI Taxonomy" id="2986949"/>
    <lineage>
        <taxon>Bacteria</taxon>
        <taxon>Pseudomonadati</taxon>
        <taxon>Pseudomonadota</taxon>
        <taxon>Alphaproteobacteria</taxon>
        <taxon>Hyphomicrobiales</taxon>
        <taxon>Aurantimonadaceae</taxon>
        <taxon>Jiella</taxon>
    </lineage>
</organism>
<reference evidence="3" key="1">
    <citation type="submission" date="2022-12" db="EMBL/GenBank/DDBJ databases">
        <title>Jiella pelagia sp. nov., isolated from phosphonate enriched culture of Northwest Pacific surface seawater.</title>
        <authorList>
            <person name="Shin D.Y."/>
            <person name="Hwang C.Y."/>
        </authorList>
    </citation>
    <scope>NUCLEOTIDE SEQUENCE</scope>
    <source>
        <strain evidence="3">HL-NP1</strain>
    </source>
</reference>
<evidence type="ECO:0000259" key="2">
    <source>
        <dbReference type="Pfam" id="PF18029"/>
    </source>
</evidence>
<feature type="domain" description="Glyoxalase-like" evidence="2">
    <location>
        <begin position="34"/>
        <end position="126"/>
    </location>
</feature>
<dbReference type="Gene3D" id="3.10.180.10">
    <property type="entry name" value="2,3-Dihydroxybiphenyl 1,2-Dioxygenase, domain 1"/>
    <property type="match status" value="1"/>
</dbReference>
<dbReference type="RefSeq" id="WP_268880823.1">
    <property type="nucleotide sequence ID" value="NZ_CP114029.1"/>
</dbReference>
<feature type="region of interest" description="Disordered" evidence="1">
    <location>
        <begin position="97"/>
        <end position="142"/>
    </location>
</feature>
<evidence type="ECO:0000313" key="3">
    <source>
        <dbReference type="EMBL" id="WAP68347.1"/>
    </source>
</evidence>
<dbReference type="SUPFAM" id="SSF54593">
    <property type="entry name" value="Glyoxalase/Bleomycin resistance protein/Dihydroxybiphenyl dioxygenase"/>
    <property type="match status" value="1"/>
</dbReference>
<evidence type="ECO:0000313" key="4">
    <source>
        <dbReference type="Proteomes" id="UP001164020"/>
    </source>
</evidence>
<sequence length="142" mass="15897">MKVEARRGSSAPGFFLSYGRSPQEAARLPRRRCQTPELEEALTFWSGLYGCSGRIDDNGKHAVLKLPSGEPKVLIQMIDHRPRVHLDIETDDREAEARRLEAPGTRRIGPVRSSMEAPTGHRYCLVPPQRGGFDQNAPRYGS</sequence>
<evidence type="ECO:0000256" key="1">
    <source>
        <dbReference type="SAM" id="MobiDB-lite"/>
    </source>
</evidence>
<dbReference type="InterPro" id="IPR041581">
    <property type="entry name" value="Glyoxalase_6"/>
</dbReference>
<dbReference type="EMBL" id="CP114029">
    <property type="protein sequence ID" value="WAP68347.1"/>
    <property type="molecule type" value="Genomic_DNA"/>
</dbReference>